<dbReference type="EMBL" id="BAAAOS010000020">
    <property type="protein sequence ID" value="GAA1580237.1"/>
    <property type="molecule type" value="Genomic_DNA"/>
</dbReference>
<gene>
    <name evidence="3" type="ORF">GCM10009789_37560</name>
</gene>
<keyword evidence="1" id="KW-1133">Transmembrane helix</keyword>
<feature type="transmembrane region" description="Helical" evidence="1">
    <location>
        <begin position="115"/>
        <end position="135"/>
    </location>
</feature>
<accession>A0ABN2DMP8</accession>
<keyword evidence="4" id="KW-1185">Reference proteome</keyword>
<keyword evidence="1" id="KW-0472">Membrane</keyword>
<feature type="transmembrane region" description="Helical" evidence="1">
    <location>
        <begin position="60"/>
        <end position="78"/>
    </location>
</feature>
<keyword evidence="1" id="KW-0812">Transmembrane</keyword>
<proteinExistence type="predicted"/>
<feature type="transmembrane region" description="Helical" evidence="1">
    <location>
        <begin position="85"/>
        <end position="103"/>
    </location>
</feature>
<comment type="caution">
    <text evidence="3">The sequence shown here is derived from an EMBL/GenBank/DDBJ whole genome shotgun (WGS) entry which is preliminary data.</text>
</comment>
<dbReference type="RefSeq" id="WP_344215545.1">
    <property type="nucleotide sequence ID" value="NZ_BAAAOS010000020.1"/>
</dbReference>
<reference evidence="3 4" key="1">
    <citation type="journal article" date="2019" name="Int. J. Syst. Evol. Microbiol.">
        <title>The Global Catalogue of Microorganisms (GCM) 10K type strain sequencing project: providing services to taxonomists for standard genome sequencing and annotation.</title>
        <authorList>
            <consortium name="The Broad Institute Genomics Platform"/>
            <consortium name="The Broad Institute Genome Sequencing Center for Infectious Disease"/>
            <person name="Wu L."/>
            <person name="Ma J."/>
        </authorList>
    </citation>
    <scope>NUCLEOTIDE SEQUENCE [LARGE SCALE GENOMIC DNA]</scope>
    <source>
        <strain evidence="3 4">JCM 14969</strain>
    </source>
</reference>
<dbReference type="Proteomes" id="UP001500393">
    <property type="component" value="Unassembled WGS sequence"/>
</dbReference>
<dbReference type="InterPro" id="IPR005530">
    <property type="entry name" value="SPW"/>
</dbReference>
<evidence type="ECO:0000313" key="3">
    <source>
        <dbReference type="EMBL" id="GAA1580237.1"/>
    </source>
</evidence>
<feature type="transmembrane region" description="Helical" evidence="1">
    <location>
        <begin position="34"/>
        <end position="54"/>
    </location>
</feature>
<feature type="domain" description="SPW repeat-containing integral membrane" evidence="2">
    <location>
        <begin position="32"/>
        <end position="128"/>
    </location>
</feature>
<evidence type="ECO:0000259" key="2">
    <source>
        <dbReference type="Pfam" id="PF03779"/>
    </source>
</evidence>
<name>A0ABN2DMP8_9ACTN</name>
<sequence>MATEPISMHPDIAQLRAKYEAVAETQTAQAVEGLTFLAGLYLAISPWVVGFTGFTTLTGNNLIVGIAMALLAIGFAAAYERTHGIAWVMPLVGAWTIVAPWAVSGDVATTSTILSNVVTGGVAVLLGLGAMAIGMRRKS</sequence>
<organism evidence="3 4">
    <name type="scientific">Kribbella sancticallisti</name>
    <dbReference type="NCBI Taxonomy" id="460087"/>
    <lineage>
        <taxon>Bacteria</taxon>
        <taxon>Bacillati</taxon>
        <taxon>Actinomycetota</taxon>
        <taxon>Actinomycetes</taxon>
        <taxon>Propionibacteriales</taxon>
        <taxon>Kribbellaceae</taxon>
        <taxon>Kribbella</taxon>
    </lineage>
</organism>
<evidence type="ECO:0000256" key="1">
    <source>
        <dbReference type="SAM" id="Phobius"/>
    </source>
</evidence>
<dbReference type="Pfam" id="PF03779">
    <property type="entry name" value="SPW"/>
    <property type="match status" value="1"/>
</dbReference>
<protein>
    <recommendedName>
        <fullName evidence="2">SPW repeat-containing integral membrane domain-containing protein</fullName>
    </recommendedName>
</protein>
<evidence type="ECO:0000313" key="4">
    <source>
        <dbReference type="Proteomes" id="UP001500393"/>
    </source>
</evidence>